<accession>A0A259TVT2</accession>
<dbReference type="SUPFAM" id="SSF50998">
    <property type="entry name" value="Quinoprotein alcohol dehydrogenase-like"/>
    <property type="match status" value="1"/>
</dbReference>
<dbReference type="AlphaFoldDB" id="A0A259TVT2"/>
<keyword evidence="3" id="KW-1185">Reference proteome</keyword>
<protein>
    <recommendedName>
        <fullName evidence="4">Secretion system C-terminal sorting domain-containing protein</fullName>
    </recommendedName>
</protein>
<comment type="caution">
    <text evidence="2">The sequence shown here is derived from an EMBL/GenBank/DDBJ whole genome shotgun (WGS) entry which is preliminary data.</text>
</comment>
<name>A0A259TVT2_9BACT</name>
<organism evidence="2 3">
    <name type="scientific">Rubricoccus marinus</name>
    <dbReference type="NCBI Taxonomy" id="716817"/>
    <lineage>
        <taxon>Bacteria</taxon>
        <taxon>Pseudomonadati</taxon>
        <taxon>Rhodothermota</taxon>
        <taxon>Rhodothermia</taxon>
        <taxon>Rhodothermales</taxon>
        <taxon>Rubricoccaceae</taxon>
        <taxon>Rubricoccus</taxon>
    </lineage>
</organism>
<dbReference type="EMBL" id="MQWB01000001">
    <property type="protein sequence ID" value="OZC01737.1"/>
    <property type="molecule type" value="Genomic_DNA"/>
</dbReference>
<dbReference type="InParanoid" id="A0A259TVT2"/>
<feature type="signal peptide" evidence="1">
    <location>
        <begin position="1"/>
        <end position="18"/>
    </location>
</feature>
<evidence type="ECO:0000313" key="3">
    <source>
        <dbReference type="Proteomes" id="UP000216446"/>
    </source>
</evidence>
<proteinExistence type="predicted"/>
<evidence type="ECO:0008006" key="4">
    <source>
        <dbReference type="Google" id="ProtNLM"/>
    </source>
</evidence>
<dbReference type="Proteomes" id="UP000216446">
    <property type="component" value="Unassembled WGS sequence"/>
</dbReference>
<feature type="chain" id="PRO_5013328599" description="Secretion system C-terminal sorting domain-containing protein" evidence="1">
    <location>
        <begin position="19"/>
        <end position="540"/>
    </location>
</feature>
<sequence length="540" mass="55142">MRALLPFALLILALPVRAQFPIPVVSDGTSHEVVGLAHASDGGLYAVGTFGGALALEPDWPLATVEWEAPNGTGFLARFDGDGVLQWAHVLEARRAGFGDASSAFPKRIAVLDDGGVVLLGTITPGVLIDLDPGAGEAIVQPQTGNPLAFVVRYGASGEYVWHQAVPTTGAFSTAHRMGLATEGDAVYVLLPPSPDADPGAPEAQYFAPSLLALDAADGSTRFTAETTSPTSATAEGVAVGGGAVYTLTHHGSLANQRFTVERHDATSGAALWSYTPTAGRDRPAAMEADASGALYVEGELTSSATGVALDPSAPGTISHSRSGNERAFLGSYSASGALRWSAPAEVNVGAFGSGFALGSDALFVAGFGTLKSYATADGSLVQTLAAVHGTPSLYSVATTASRVSVYAQPRNDGLFAFEGLPEGSPATAIVQLDQSTLSRSTSPTAAAPPASGAALTLGAARPHPVARGSEVEVTLASGGHVRLRLFDLLGREAAVFADAEMASGVHRVRLDARGLASGTYVLVLESGGERRARTVVLSR</sequence>
<dbReference type="SUPFAM" id="SSF63829">
    <property type="entry name" value="Calcium-dependent phosphotriesterase"/>
    <property type="match status" value="1"/>
</dbReference>
<keyword evidence="1" id="KW-0732">Signal</keyword>
<dbReference type="OrthoDB" id="9811934at2"/>
<evidence type="ECO:0000313" key="2">
    <source>
        <dbReference type="EMBL" id="OZC01737.1"/>
    </source>
</evidence>
<dbReference type="RefSeq" id="WP_094545356.1">
    <property type="nucleotide sequence ID" value="NZ_MQWB01000001.1"/>
</dbReference>
<gene>
    <name evidence="2" type="ORF">BSZ36_01295</name>
</gene>
<reference evidence="2 3" key="1">
    <citation type="submission" date="2016-11" db="EMBL/GenBank/DDBJ databases">
        <title>Study of marine rhodopsin-containing bacteria.</title>
        <authorList>
            <person name="Yoshizawa S."/>
            <person name="Kumagai Y."/>
            <person name="Kogure K."/>
        </authorList>
    </citation>
    <scope>NUCLEOTIDE SEQUENCE [LARGE SCALE GENOMIC DNA]</scope>
    <source>
        <strain evidence="2 3">SG-29</strain>
    </source>
</reference>
<evidence type="ECO:0000256" key="1">
    <source>
        <dbReference type="SAM" id="SignalP"/>
    </source>
</evidence>
<dbReference type="InterPro" id="IPR011047">
    <property type="entry name" value="Quinoprotein_ADH-like_sf"/>
</dbReference>